<proteinExistence type="predicted"/>
<dbReference type="PROSITE" id="PS00108">
    <property type="entry name" value="PROTEIN_KINASE_ST"/>
    <property type="match status" value="1"/>
</dbReference>
<evidence type="ECO:0000313" key="11">
    <source>
        <dbReference type="Proteomes" id="UP001215280"/>
    </source>
</evidence>
<dbReference type="EMBL" id="JARJLG010000078">
    <property type="protein sequence ID" value="KAJ7751486.1"/>
    <property type="molecule type" value="Genomic_DNA"/>
</dbReference>
<dbReference type="SUPFAM" id="SSF56112">
    <property type="entry name" value="Protein kinase-like (PK-like)"/>
    <property type="match status" value="1"/>
</dbReference>
<dbReference type="AlphaFoldDB" id="A0AAD7N9H9"/>
<dbReference type="Proteomes" id="UP001215280">
    <property type="component" value="Unassembled WGS sequence"/>
</dbReference>
<keyword evidence="2" id="KW-0723">Serine/threonine-protein kinase</keyword>
<evidence type="ECO:0000256" key="8">
    <source>
        <dbReference type="ARBA" id="ARBA00048679"/>
    </source>
</evidence>
<protein>
    <recommendedName>
        <fullName evidence="1">non-specific serine/threonine protein kinase</fullName>
        <ecNumber evidence="1">2.7.11.1</ecNumber>
    </recommendedName>
</protein>
<evidence type="ECO:0000256" key="4">
    <source>
        <dbReference type="ARBA" id="ARBA00022741"/>
    </source>
</evidence>
<dbReference type="GO" id="GO:0005634">
    <property type="term" value="C:nucleus"/>
    <property type="evidence" value="ECO:0007669"/>
    <property type="project" value="TreeGrafter"/>
</dbReference>
<dbReference type="GO" id="GO:0004674">
    <property type="term" value="F:protein serine/threonine kinase activity"/>
    <property type="evidence" value="ECO:0007669"/>
    <property type="project" value="UniProtKB-KW"/>
</dbReference>
<dbReference type="PANTHER" id="PTHR24343:SF541">
    <property type="entry name" value="SERINE_THREONINE-PROTEIN KINASE SKS1-RELATED"/>
    <property type="match status" value="1"/>
</dbReference>
<evidence type="ECO:0000313" key="10">
    <source>
        <dbReference type="EMBL" id="KAJ7751486.1"/>
    </source>
</evidence>
<dbReference type="InterPro" id="IPR011009">
    <property type="entry name" value="Kinase-like_dom_sf"/>
</dbReference>
<dbReference type="PROSITE" id="PS50011">
    <property type="entry name" value="PROTEIN_KINASE_DOM"/>
    <property type="match status" value="1"/>
</dbReference>
<accession>A0AAD7N9H9</accession>
<dbReference type="GO" id="GO:0005524">
    <property type="term" value="F:ATP binding"/>
    <property type="evidence" value="ECO:0007669"/>
    <property type="project" value="UniProtKB-KW"/>
</dbReference>
<evidence type="ECO:0000256" key="2">
    <source>
        <dbReference type="ARBA" id="ARBA00022527"/>
    </source>
</evidence>
<evidence type="ECO:0000256" key="3">
    <source>
        <dbReference type="ARBA" id="ARBA00022679"/>
    </source>
</evidence>
<evidence type="ECO:0000259" key="9">
    <source>
        <dbReference type="PROSITE" id="PS50011"/>
    </source>
</evidence>
<keyword evidence="3" id="KW-0808">Transferase</keyword>
<evidence type="ECO:0000256" key="7">
    <source>
        <dbReference type="ARBA" id="ARBA00047899"/>
    </source>
</evidence>
<dbReference type="InterPro" id="IPR000719">
    <property type="entry name" value="Prot_kinase_dom"/>
</dbReference>
<keyword evidence="4" id="KW-0547">Nucleotide-binding</keyword>
<dbReference type="InterPro" id="IPR008271">
    <property type="entry name" value="Ser/Thr_kinase_AS"/>
</dbReference>
<keyword evidence="6" id="KW-0067">ATP-binding</keyword>
<evidence type="ECO:0000256" key="6">
    <source>
        <dbReference type="ARBA" id="ARBA00022840"/>
    </source>
</evidence>
<dbReference type="GO" id="GO:0005737">
    <property type="term" value="C:cytoplasm"/>
    <property type="evidence" value="ECO:0007669"/>
    <property type="project" value="TreeGrafter"/>
</dbReference>
<evidence type="ECO:0000256" key="1">
    <source>
        <dbReference type="ARBA" id="ARBA00012513"/>
    </source>
</evidence>
<comment type="catalytic activity">
    <reaction evidence="7">
        <text>L-threonyl-[protein] + ATP = O-phospho-L-threonyl-[protein] + ADP + H(+)</text>
        <dbReference type="Rhea" id="RHEA:46608"/>
        <dbReference type="Rhea" id="RHEA-COMP:11060"/>
        <dbReference type="Rhea" id="RHEA-COMP:11605"/>
        <dbReference type="ChEBI" id="CHEBI:15378"/>
        <dbReference type="ChEBI" id="CHEBI:30013"/>
        <dbReference type="ChEBI" id="CHEBI:30616"/>
        <dbReference type="ChEBI" id="CHEBI:61977"/>
        <dbReference type="ChEBI" id="CHEBI:456216"/>
        <dbReference type="EC" id="2.7.11.1"/>
    </reaction>
</comment>
<dbReference type="Pfam" id="PF00069">
    <property type="entry name" value="Pkinase"/>
    <property type="match status" value="1"/>
</dbReference>
<gene>
    <name evidence="10" type="ORF">DFH07DRAFT_683574</name>
</gene>
<dbReference type="PANTHER" id="PTHR24343">
    <property type="entry name" value="SERINE/THREONINE KINASE"/>
    <property type="match status" value="1"/>
</dbReference>
<comment type="catalytic activity">
    <reaction evidence="8">
        <text>L-seryl-[protein] + ATP = O-phospho-L-seryl-[protein] + ADP + H(+)</text>
        <dbReference type="Rhea" id="RHEA:17989"/>
        <dbReference type="Rhea" id="RHEA-COMP:9863"/>
        <dbReference type="Rhea" id="RHEA-COMP:11604"/>
        <dbReference type="ChEBI" id="CHEBI:15378"/>
        <dbReference type="ChEBI" id="CHEBI:29999"/>
        <dbReference type="ChEBI" id="CHEBI:30616"/>
        <dbReference type="ChEBI" id="CHEBI:83421"/>
        <dbReference type="ChEBI" id="CHEBI:456216"/>
        <dbReference type="EC" id="2.7.11.1"/>
    </reaction>
</comment>
<dbReference type="SMART" id="SM00220">
    <property type="entry name" value="S_TKc"/>
    <property type="match status" value="1"/>
</dbReference>
<keyword evidence="5 10" id="KW-0418">Kinase</keyword>
<name>A0AAD7N9H9_9AGAR</name>
<sequence length="209" mass="23427">EGCLFIVLELSTGGHLFDAISGGIFQQNDMLVRHVFLQLIDATRFCHERGVYHRDLKPENILCSAEGKDIRIADFGLATECVLSSSSAGGSLSYMCPESLTLGSESEAYEPWQSDVWALCIILLNMMSGLYPWRKAVDADVGFEAFLTDGGYMRRTFPISDQLNELLERCFRPVPHTRPTLLQLRTEIVSIDKLFSNSDSIVETLEPLR</sequence>
<reference evidence="10" key="1">
    <citation type="submission" date="2023-03" db="EMBL/GenBank/DDBJ databases">
        <title>Massive genome expansion in bonnet fungi (Mycena s.s.) driven by repeated elements and novel gene families across ecological guilds.</title>
        <authorList>
            <consortium name="Lawrence Berkeley National Laboratory"/>
            <person name="Harder C.B."/>
            <person name="Miyauchi S."/>
            <person name="Viragh M."/>
            <person name="Kuo A."/>
            <person name="Thoen E."/>
            <person name="Andreopoulos B."/>
            <person name="Lu D."/>
            <person name="Skrede I."/>
            <person name="Drula E."/>
            <person name="Henrissat B."/>
            <person name="Morin E."/>
            <person name="Kohler A."/>
            <person name="Barry K."/>
            <person name="LaButti K."/>
            <person name="Morin E."/>
            <person name="Salamov A."/>
            <person name="Lipzen A."/>
            <person name="Mereny Z."/>
            <person name="Hegedus B."/>
            <person name="Baldrian P."/>
            <person name="Stursova M."/>
            <person name="Weitz H."/>
            <person name="Taylor A."/>
            <person name="Grigoriev I.V."/>
            <person name="Nagy L.G."/>
            <person name="Martin F."/>
            <person name="Kauserud H."/>
        </authorList>
    </citation>
    <scope>NUCLEOTIDE SEQUENCE</scope>
    <source>
        <strain evidence="10">CBHHK188m</strain>
    </source>
</reference>
<comment type="caution">
    <text evidence="10">The sequence shown here is derived from an EMBL/GenBank/DDBJ whole genome shotgun (WGS) entry which is preliminary data.</text>
</comment>
<feature type="non-terminal residue" evidence="10">
    <location>
        <position position="209"/>
    </location>
</feature>
<feature type="non-terminal residue" evidence="10">
    <location>
        <position position="1"/>
    </location>
</feature>
<organism evidence="10 11">
    <name type="scientific">Mycena maculata</name>
    <dbReference type="NCBI Taxonomy" id="230809"/>
    <lineage>
        <taxon>Eukaryota</taxon>
        <taxon>Fungi</taxon>
        <taxon>Dikarya</taxon>
        <taxon>Basidiomycota</taxon>
        <taxon>Agaricomycotina</taxon>
        <taxon>Agaricomycetes</taxon>
        <taxon>Agaricomycetidae</taxon>
        <taxon>Agaricales</taxon>
        <taxon>Marasmiineae</taxon>
        <taxon>Mycenaceae</taxon>
        <taxon>Mycena</taxon>
    </lineage>
</organism>
<dbReference type="EC" id="2.7.11.1" evidence="1"/>
<feature type="domain" description="Protein kinase" evidence="9">
    <location>
        <begin position="1"/>
        <end position="195"/>
    </location>
</feature>
<evidence type="ECO:0000256" key="5">
    <source>
        <dbReference type="ARBA" id="ARBA00022777"/>
    </source>
</evidence>
<dbReference type="Gene3D" id="1.10.510.10">
    <property type="entry name" value="Transferase(Phosphotransferase) domain 1"/>
    <property type="match status" value="1"/>
</dbReference>
<keyword evidence="11" id="KW-1185">Reference proteome</keyword>